<feature type="coiled-coil region" evidence="1">
    <location>
        <begin position="1367"/>
        <end position="1397"/>
    </location>
</feature>
<keyword evidence="1" id="KW-0175">Coiled coil</keyword>
<name>A0ABV8W679_9FLAO</name>
<evidence type="ECO:0000259" key="3">
    <source>
        <dbReference type="PROSITE" id="PS51688"/>
    </source>
</evidence>
<gene>
    <name evidence="4" type="ORF">ACFOY0_07430</name>
</gene>
<protein>
    <submittedName>
        <fullName evidence="4">Tail fiber domain-containing protein</fullName>
    </submittedName>
</protein>
<evidence type="ECO:0000256" key="2">
    <source>
        <dbReference type="SAM" id="SignalP"/>
    </source>
</evidence>
<reference evidence="5" key="1">
    <citation type="journal article" date="2019" name="Int. J. Syst. Evol. Microbiol.">
        <title>The Global Catalogue of Microorganisms (GCM) 10K type strain sequencing project: providing services to taxonomists for standard genome sequencing and annotation.</title>
        <authorList>
            <consortium name="The Broad Institute Genomics Platform"/>
            <consortium name="The Broad Institute Genome Sequencing Center for Infectious Disease"/>
            <person name="Wu L."/>
            <person name="Ma J."/>
        </authorList>
    </citation>
    <scope>NUCLEOTIDE SEQUENCE [LARGE SCALE GENOMIC DNA]</scope>
    <source>
        <strain evidence="5">CGMCC 1.15345</strain>
    </source>
</reference>
<proteinExistence type="predicted"/>
<dbReference type="Pfam" id="PF13884">
    <property type="entry name" value="Peptidase_S74"/>
    <property type="match status" value="1"/>
</dbReference>
<feature type="chain" id="PRO_5046202495" evidence="2">
    <location>
        <begin position="20"/>
        <end position="1397"/>
    </location>
</feature>
<organism evidence="4 5">
    <name type="scientific">Flavobacterium quisquiliarum</name>
    <dbReference type="NCBI Taxonomy" id="1834436"/>
    <lineage>
        <taxon>Bacteria</taxon>
        <taxon>Pseudomonadati</taxon>
        <taxon>Bacteroidota</taxon>
        <taxon>Flavobacteriia</taxon>
        <taxon>Flavobacteriales</taxon>
        <taxon>Flavobacteriaceae</taxon>
        <taxon>Flavobacterium</taxon>
    </lineage>
</organism>
<dbReference type="InterPro" id="IPR030392">
    <property type="entry name" value="S74_ICA"/>
</dbReference>
<evidence type="ECO:0000256" key="1">
    <source>
        <dbReference type="SAM" id="Coils"/>
    </source>
</evidence>
<feature type="domain" description="Peptidase S74" evidence="3">
    <location>
        <begin position="1289"/>
        <end position="1381"/>
    </location>
</feature>
<dbReference type="PROSITE" id="PS51688">
    <property type="entry name" value="ICA"/>
    <property type="match status" value="1"/>
</dbReference>
<dbReference type="Proteomes" id="UP001595719">
    <property type="component" value="Unassembled WGS sequence"/>
</dbReference>
<dbReference type="RefSeq" id="WP_219071234.1">
    <property type="nucleotide sequence ID" value="NZ_JBHSCO010000002.1"/>
</dbReference>
<sequence>MNKYLIILLSLLFPCVLLAQNRGIRAVDNKGTIIYVDPSKWFQVGTNLFNKNTIGNVAIGLDPESPTPVDVDSRLYISNGGSTTLPALKLNIPFDGELTDDLLTWDPSDFSVRKIDITKLLPNDWHLLGNAGTDPTTNFLGTTDNQDLSFRTYNTERMRIASSGNIGIGTAAPATTLEIKSATADTSGLRLTNLTSASPADLTGKTIGVNAAGDVVIVNSSVAATTVSNTSTGNSLTTTVNDVTGTAVNIINSNTLIATDGKLVSTVNGVETTPEVPVLISANNGLTATNGNVQLDGALIKPTTITTDATNTLAVEGLQSASPTGTDNIVVANPSTGVLSTLDRSFFNNDWHLLGNAETTPGTNFIGTTDDQPLIFKINNQQSGALTSVFSGANTSFGHYSLQNPNVAGGGTNNSAFGAGALLLTTTGTANTGIGVTTLQNNTSGGNNTAVGMNSMSNSATGNDNTAMGAMALFGSNAGSGNTAVGFSAGYNVQGNYNTLIGLKSGLSITSGTNNTVIGGSSTGDISVSAANASHELNIGNALYGTGINNAAGANTGKIGINVQNPDVELDVNGKVKIRNLPTVTGTDNLVTTDATGNLHQRTVADAVGTIGWLVKGNTGTNPAISVTGTDFLGTTDDQPLMFKVKGTNSGMISTDTKGKGNTTLGFKSLFNWTTTSAGQQGLNNTAIGNNTLAAGGAFSDNTAIGYNALLRSASNANTAVGSQVMATYTTSVAAAGWNTAVGYLAMMGQTPSSVSTGAYNNAFGSSALHDNSSGTGNVAIGFGSLSSNSTGSYNVAIGHNAGSTTIAGTGTGSNNILIGGVGGTTPFTINPSSVSASNEMNIGNTLFGTSINGAIGTGKIGIDVQGPLVAELQVLGSVRTGTSTTGTIGQYSFAGGTSSVASAAGSFAYGSGATATGSNSAAFGSSTASGNQSFAAGNSNKALANYSTAIGQSNFIGDGVTLSPTPLNGAPNTFIESTGNPATASFAAGYNNRISIRQAAAFGASNVVNGESSVAIGVQNTTNGQASVAMGSTNIPSAQYSVAMGFNNTLDANSTYSVAAGNGNKLIYAKQAFTAGAANEIGSSNTNTADYSAVFGTGNKIGATALSTAAFAAGSGNIINGTYLNAMGQGNNIAGTGNTAIGQSNAVQQYVGSSVALGYQNTLLSGTSGTANTYNVAAGFNNQVAGYASIALGENNIIGIVGSNVKSAVAIGYYTNVASGHDGSFVFGDRSNVATVSSTAANQFTGMFNGGYRFLTNRGDLNKGMVMDNLGNATFSGMITPSAVVLPSDIRLKKDIQTLTSVLDNIKQVRGVTYYWKDVSKGTDLQLGMIAQELEKVYPELVITNKETGLKAVNYAQFTGVLVEGIKEQQTQIEDLKSEVETLKKQMQEIKDLLKK</sequence>
<evidence type="ECO:0000313" key="5">
    <source>
        <dbReference type="Proteomes" id="UP001595719"/>
    </source>
</evidence>
<evidence type="ECO:0000313" key="4">
    <source>
        <dbReference type="EMBL" id="MFC4390820.1"/>
    </source>
</evidence>
<dbReference type="EMBL" id="JBHSCO010000002">
    <property type="protein sequence ID" value="MFC4390820.1"/>
    <property type="molecule type" value="Genomic_DNA"/>
</dbReference>
<keyword evidence="2" id="KW-0732">Signal</keyword>
<accession>A0ABV8W679</accession>
<keyword evidence="5" id="KW-1185">Reference proteome</keyword>
<comment type="caution">
    <text evidence="4">The sequence shown here is derived from an EMBL/GenBank/DDBJ whole genome shotgun (WGS) entry which is preliminary data.</text>
</comment>
<feature type="signal peptide" evidence="2">
    <location>
        <begin position="1"/>
        <end position="19"/>
    </location>
</feature>
<dbReference type="CDD" id="cd12820">
    <property type="entry name" value="LbR_YadA-like"/>
    <property type="match status" value="2"/>
</dbReference>